<keyword evidence="2" id="KW-1185">Reference proteome</keyword>
<gene>
    <name evidence="1" type="ORF">OIU85_017843</name>
</gene>
<organism evidence="1 2">
    <name type="scientific">Salix viminalis</name>
    <name type="common">Common osier</name>
    <name type="synonym">Basket willow</name>
    <dbReference type="NCBI Taxonomy" id="40686"/>
    <lineage>
        <taxon>Eukaryota</taxon>
        <taxon>Viridiplantae</taxon>
        <taxon>Streptophyta</taxon>
        <taxon>Embryophyta</taxon>
        <taxon>Tracheophyta</taxon>
        <taxon>Spermatophyta</taxon>
        <taxon>Magnoliopsida</taxon>
        <taxon>eudicotyledons</taxon>
        <taxon>Gunneridae</taxon>
        <taxon>Pentapetalae</taxon>
        <taxon>rosids</taxon>
        <taxon>fabids</taxon>
        <taxon>Malpighiales</taxon>
        <taxon>Salicaceae</taxon>
        <taxon>Saliceae</taxon>
        <taxon>Salix</taxon>
    </lineage>
</organism>
<sequence length="127" mass="14397">MSLFPFRCGNLNFSSGEFCHNCKRPRYSSVTTVEGIAFSMKGKGLRDNHPLRLYLSLHFLNVAVVTGADRQLEESSTKRVLSGYVHGEWARCSASCWARQNEICILKDVRLWSLHSWYNGSSVFFAG</sequence>
<evidence type="ECO:0000313" key="2">
    <source>
        <dbReference type="Proteomes" id="UP001151529"/>
    </source>
</evidence>
<accession>A0A9Q0NHL9</accession>
<comment type="caution">
    <text evidence="1">The sequence shown here is derived from an EMBL/GenBank/DDBJ whole genome shotgun (WGS) entry which is preliminary data.</text>
</comment>
<dbReference type="AlphaFoldDB" id="A0A9Q0NHL9"/>
<evidence type="ECO:0000313" key="1">
    <source>
        <dbReference type="EMBL" id="KAJ6670093.1"/>
    </source>
</evidence>
<reference evidence="1 2" key="1">
    <citation type="journal article" date="2023" name="Int. J. Mol. Sci.">
        <title>De Novo Assembly and Annotation of 11 Diverse Shrub Willow (Salix) Genomes Reveals Novel Gene Organization in Sex-Linked Regions.</title>
        <authorList>
            <person name="Hyden B."/>
            <person name="Feng K."/>
            <person name="Yates T.B."/>
            <person name="Jawdy S."/>
            <person name="Cereghino C."/>
            <person name="Smart L.B."/>
            <person name="Muchero W."/>
        </authorList>
    </citation>
    <scope>NUCLEOTIDE SEQUENCE [LARGE SCALE GENOMIC DNA]</scope>
    <source>
        <tissue evidence="1">Shoot tip</tissue>
    </source>
</reference>
<proteinExistence type="predicted"/>
<protein>
    <submittedName>
        <fullName evidence="1">Uncharacterized protein</fullName>
    </submittedName>
</protein>
<dbReference type="EMBL" id="JAPFFL010000277">
    <property type="protein sequence ID" value="KAJ6670093.1"/>
    <property type="molecule type" value="Genomic_DNA"/>
</dbReference>
<name>A0A9Q0NHL9_SALVM</name>
<dbReference type="Proteomes" id="UP001151529">
    <property type="component" value="Unassembled WGS sequence"/>
</dbReference>